<feature type="region of interest" description="Disordered" evidence="17">
    <location>
        <begin position="284"/>
        <end position="311"/>
    </location>
</feature>
<evidence type="ECO:0000313" key="22">
    <source>
        <dbReference type="Proteomes" id="UP000019335"/>
    </source>
</evidence>
<organism evidence="21 22">
    <name type="scientific">Nannochloropsis gaditana</name>
    <dbReference type="NCBI Taxonomy" id="72520"/>
    <lineage>
        <taxon>Eukaryota</taxon>
        <taxon>Sar</taxon>
        <taxon>Stramenopiles</taxon>
        <taxon>Ochrophyta</taxon>
        <taxon>Eustigmatophyceae</taxon>
        <taxon>Eustigmatales</taxon>
        <taxon>Monodopsidaceae</taxon>
        <taxon>Nannochloropsis</taxon>
    </lineage>
</organism>
<dbReference type="InterPro" id="IPR006086">
    <property type="entry name" value="XPG-I_dom"/>
</dbReference>
<feature type="domain" description="5'-3' exonuclease" evidence="18">
    <location>
        <begin position="28"/>
        <end position="360"/>
    </location>
</feature>
<evidence type="ECO:0000256" key="5">
    <source>
        <dbReference type="ARBA" id="ARBA00022759"/>
    </source>
</evidence>
<dbReference type="InterPro" id="IPR023426">
    <property type="entry name" value="Flap_endonuc"/>
</dbReference>
<evidence type="ECO:0000256" key="17">
    <source>
        <dbReference type="SAM" id="MobiDB-lite"/>
    </source>
</evidence>
<dbReference type="Proteomes" id="UP000019335">
    <property type="component" value="Chromosome 6"/>
</dbReference>
<dbReference type="GO" id="GO:0000287">
    <property type="term" value="F:magnesium ion binding"/>
    <property type="evidence" value="ECO:0007669"/>
    <property type="project" value="UniProtKB-UniRule"/>
</dbReference>
<accession>W7U4Z8</accession>
<evidence type="ECO:0000256" key="7">
    <source>
        <dbReference type="ARBA" id="ARBA00022801"/>
    </source>
</evidence>
<feature type="compositionally biased region" description="Low complexity" evidence="17">
    <location>
        <begin position="433"/>
        <end position="442"/>
    </location>
</feature>
<dbReference type="SMART" id="SM00475">
    <property type="entry name" value="53EXOc"/>
    <property type="match status" value="1"/>
</dbReference>
<dbReference type="Pfam" id="PF00867">
    <property type="entry name" value="XPG_I"/>
    <property type="match status" value="1"/>
</dbReference>
<dbReference type="GO" id="GO:0005654">
    <property type="term" value="C:nucleoplasm"/>
    <property type="evidence" value="ECO:0007669"/>
    <property type="project" value="UniProtKB-SubCell"/>
</dbReference>
<evidence type="ECO:0000256" key="14">
    <source>
        <dbReference type="ARBA" id="ARBA00034726"/>
    </source>
</evidence>
<dbReference type="GO" id="GO:0005739">
    <property type="term" value="C:mitochondrion"/>
    <property type="evidence" value="ECO:0007669"/>
    <property type="project" value="UniProtKB-SubCell"/>
</dbReference>
<evidence type="ECO:0000256" key="15">
    <source>
        <dbReference type="ARBA" id="ARBA00063178"/>
    </source>
</evidence>
<evidence type="ECO:0000256" key="8">
    <source>
        <dbReference type="ARBA" id="ARBA00022839"/>
    </source>
</evidence>
<dbReference type="InterPro" id="IPR006084">
    <property type="entry name" value="XPG/Rad2"/>
</dbReference>
<dbReference type="EC" id="3.1.-.-" evidence="16"/>
<evidence type="ECO:0000256" key="12">
    <source>
        <dbReference type="ARBA" id="ARBA00023242"/>
    </source>
</evidence>
<evidence type="ECO:0000256" key="2">
    <source>
        <dbReference type="ARBA" id="ARBA00022705"/>
    </source>
</evidence>
<dbReference type="PROSITE" id="PS00841">
    <property type="entry name" value="XPG_1"/>
    <property type="match status" value="1"/>
</dbReference>
<name>W7U4Z8_9STRA</name>
<feature type="region of interest" description="Disordered" evidence="17">
    <location>
        <begin position="99"/>
        <end position="136"/>
    </location>
</feature>
<dbReference type="GO" id="GO:0006284">
    <property type="term" value="P:base-excision repair"/>
    <property type="evidence" value="ECO:0007669"/>
    <property type="project" value="UniProtKB-UniRule"/>
</dbReference>
<evidence type="ECO:0000256" key="6">
    <source>
        <dbReference type="ARBA" id="ARBA00022763"/>
    </source>
</evidence>
<feature type="compositionally biased region" description="Pro residues" evidence="17">
    <location>
        <begin position="288"/>
        <end position="297"/>
    </location>
</feature>
<evidence type="ECO:0000259" key="20">
    <source>
        <dbReference type="SMART" id="SM00485"/>
    </source>
</evidence>
<dbReference type="InterPro" id="IPR019974">
    <property type="entry name" value="XPG_CS"/>
</dbReference>
<evidence type="ECO:0000256" key="10">
    <source>
        <dbReference type="ARBA" id="ARBA00023128"/>
    </source>
</evidence>
<feature type="compositionally biased region" description="Basic and acidic residues" evidence="17">
    <location>
        <begin position="100"/>
        <end position="132"/>
    </location>
</feature>
<dbReference type="SMART" id="SM00484">
    <property type="entry name" value="XPGI"/>
    <property type="match status" value="1"/>
</dbReference>
<dbReference type="EMBL" id="AZIL01000373">
    <property type="protein sequence ID" value="EWM27839.1"/>
    <property type="molecule type" value="Genomic_DNA"/>
</dbReference>
<feature type="region of interest" description="Disordered" evidence="17">
    <location>
        <begin position="425"/>
        <end position="465"/>
    </location>
</feature>
<dbReference type="InterPro" id="IPR006085">
    <property type="entry name" value="XPG_DNA_repair_N"/>
</dbReference>
<dbReference type="GO" id="GO:0003677">
    <property type="term" value="F:DNA binding"/>
    <property type="evidence" value="ECO:0007669"/>
    <property type="project" value="UniProtKB-UniRule"/>
</dbReference>
<protein>
    <recommendedName>
        <fullName evidence="16">Flap endonuclease 1</fullName>
        <shortName evidence="16">FEN-1</shortName>
        <ecNumber evidence="16">3.1.-.-</ecNumber>
    </recommendedName>
    <alternativeName>
        <fullName evidence="16">Flap structure-specific endonuclease 1</fullName>
    </alternativeName>
</protein>
<evidence type="ECO:0000256" key="16">
    <source>
        <dbReference type="HAMAP-Rule" id="MF_03140"/>
    </source>
</evidence>
<keyword evidence="7 16" id="KW-0378">Hydrolase</keyword>
<dbReference type="Pfam" id="PF00752">
    <property type="entry name" value="XPG_N"/>
    <property type="match status" value="1"/>
</dbReference>
<evidence type="ECO:0000256" key="1">
    <source>
        <dbReference type="ARBA" id="ARBA00022553"/>
    </source>
</evidence>
<evidence type="ECO:0000313" key="21">
    <source>
        <dbReference type="EMBL" id="EWM27839.1"/>
    </source>
</evidence>
<keyword evidence="9 16" id="KW-0460">Magnesium</keyword>
<gene>
    <name evidence="21" type="ORF">Naga_100074g12</name>
</gene>
<comment type="caution">
    <text evidence="21">The sequence shown here is derived from an EMBL/GenBank/DDBJ whole genome shotgun (WGS) entry which is preliminary data.</text>
</comment>
<dbReference type="SUPFAM" id="SSF47807">
    <property type="entry name" value="5' to 3' exonuclease, C-terminal subdomain"/>
    <property type="match status" value="1"/>
</dbReference>
<dbReference type="InterPro" id="IPR002421">
    <property type="entry name" value="5-3_exonuclease"/>
</dbReference>
<dbReference type="CDD" id="cd09867">
    <property type="entry name" value="PIN_FEN1"/>
    <property type="match status" value="1"/>
</dbReference>
<comment type="similarity">
    <text evidence="14 16">Belongs to the XPG/RAD2 endonuclease family. FEN1 subfamily.</text>
</comment>
<evidence type="ECO:0000256" key="13">
    <source>
        <dbReference type="ARBA" id="ARBA00029382"/>
    </source>
</evidence>
<comment type="subcellular location">
    <subcellularLocation>
        <location evidence="16">Nucleus</location>
        <location evidence="16">Nucleolus</location>
    </subcellularLocation>
    <subcellularLocation>
        <location evidence="16">Nucleus</location>
        <location evidence="16">Nucleoplasm</location>
    </subcellularLocation>
    <subcellularLocation>
        <location evidence="16">Mitochondrion</location>
    </subcellularLocation>
    <text evidence="16">Resides mostly in the nucleoli and relocalizes to the nucleoplasm upon DNA damage.</text>
</comment>
<dbReference type="GO" id="GO:0043137">
    <property type="term" value="P:DNA replication, removal of RNA primer"/>
    <property type="evidence" value="ECO:0007669"/>
    <property type="project" value="UniProtKB-UniRule"/>
</dbReference>
<keyword evidence="3 16" id="KW-0540">Nuclease</keyword>
<sequence length="465" mass="50455">MGIKGLTKLIADEAPEAIKEHKVEHYNGRTVAVDASMAIYQFLIAIRHGSGGAAASQLTNEAGEVTSHIQGLFNRTIRMLASGIKPVFVFDGKPPTLKGGELDKRREKREKAESELKKAQEEANVEEQDRQSKRLVRAGKKESADCKKLLELMGVPWLEAPCEAEAQCAALAKIGKVYAVATEDTDTLTFATPRLLRNMTSAGDNPIKEIDYKKMLEGLGLTHAQFIDLCILMGCDYTSNIRGIGPKSALTLIKKYGDIEHVLENISKGKYQVPPEWLPRIKVRKPSSLPPSAPPSVSPVEEGDKAMPGDENACKTAEVDSKAGMEGEKEEGIKAAAIVAREVAPDEPAKSVEGEVMEMPAYVMARALFVQPEIHDPAELNFKWVEPNEAGLEAFLIDSLGFNPDRVKSGIAKLKASRGAMQQKRLDSFFKPSGSSSTSSTTLKRKEAPAAAKGKGKAKFGGKKK</sequence>
<keyword evidence="4 16" id="KW-0479">Metal-binding</keyword>
<feature type="compositionally biased region" description="Basic residues" evidence="17">
    <location>
        <begin position="454"/>
        <end position="465"/>
    </location>
</feature>
<dbReference type="InterPro" id="IPR029060">
    <property type="entry name" value="PIN-like_dom_sf"/>
</dbReference>
<comment type="subunit">
    <text evidence="15">Interacts with PCNA1 and PCNA2. Three molecules of FEN1 bind to one PCNA trimer with each molecule binding to one PCNA monomer. PCNA stimulates the nuclease activity without altering cleavage specificity.</text>
</comment>
<keyword evidence="5 16" id="KW-0255">Endonuclease</keyword>
<evidence type="ECO:0000256" key="4">
    <source>
        <dbReference type="ARBA" id="ARBA00022723"/>
    </source>
</evidence>
<keyword evidence="1 16" id="KW-0597">Phosphoprotein</keyword>
<comment type="cofactor">
    <cofactor evidence="16">
        <name>Mg(2+)</name>
        <dbReference type="ChEBI" id="CHEBI:18420"/>
    </cofactor>
    <text evidence="16">Binds 2 magnesium ions per subunit. They probably participate in the reaction catalyzed by the enzyme. May bind an additional third magnesium ion after substrate binding.</text>
</comment>
<keyword evidence="2 16" id="KW-0235">DNA replication</keyword>
<evidence type="ECO:0000256" key="3">
    <source>
        <dbReference type="ARBA" id="ARBA00022722"/>
    </source>
</evidence>
<dbReference type="Gene3D" id="3.40.50.1010">
    <property type="entry name" value="5'-nuclease"/>
    <property type="match status" value="1"/>
</dbReference>
<dbReference type="SUPFAM" id="SSF88723">
    <property type="entry name" value="PIN domain-like"/>
    <property type="match status" value="1"/>
</dbReference>
<dbReference type="CDD" id="cd09907">
    <property type="entry name" value="H3TH_FEN1-Euk"/>
    <property type="match status" value="1"/>
</dbReference>
<dbReference type="AlphaFoldDB" id="W7U4Z8"/>
<evidence type="ECO:0000256" key="11">
    <source>
        <dbReference type="ARBA" id="ARBA00023204"/>
    </source>
</evidence>
<evidence type="ECO:0000256" key="9">
    <source>
        <dbReference type="ARBA" id="ARBA00022842"/>
    </source>
</evidence>
<keyword evidence="12 16" id="KW-0539">Nucleus</keyword>
<keyword evidence="10 16" id="KW-0496">Mitochondrion</keyword>
<dbReference type="InterPro" id="IPR036279">
    <property type="entry name" value="5-3_exonuclease_C_sf"/>
</dbReference>
<keyword evidence="6 16" id="KW-0227">DNA damage</keyword>
<dbReference type="Gene3D" id="1.10.150.20">
    <property type="entry name" value="5' to 3' exonuclease, C-terminal subdomain"/>
    <property type="match status" value="1"/>
</dbReference>
<dbReference type="SMART" id="SM00279">
    <property type="entry name" value="HhH2"/>
    <property type="match status" value="1"/>
</dbReference>
<comment type="function">
    <text evidence="13 16">Structure-specific nuclease with 5'-flap endonuclease and 5'-3' exonuclease activities involved in DNA replication and repair. During DNA replication, cleaves the 5'-overhanging flap structure that is generated by displacement synthesis when DNA polymerase encounters the 5'-end of a downstream Okazaki fragment. It enters the flap from the 5'-end and then tracks to cleave the flap base, leaving a nick for ligation. Also involved in the long patch base excision repair (LP-BER) pathway, by cleaving within the apurinic/apyrimidinic (AP) site-terminated flap. Acts as a genome stabilization factor that prevents flaps from equilibrating into structures that lead to duplications and deletions. Also possesses 5'-3' exonuclease activity on nicked or gapped double-stranded DNA, and exhibits RNase H activity. Also involved in replication and repair of rDNA and in repairing mitochondrial DNA.</text>
</comment>
<proteinExistence type="inferred from homology"/>
<feature type="domain" description="XPG-I" evidence="19">
    <location>
        <begin position="151"/>
        <end position="221"/>
    </location>
</feature>
<dbReference type="GO" id="GO:0017108">
    <property type="term" value="F:5'-flap endonuclease activity"/>
    <property type="evidence" value="ECO:0007669"/>
    <property type="project" value="UniProtKB-UniRule"/>
</dbReference>
<dbReference type="PANTHER" id="PTHR11081:SF9">
    <property type="entry name" value="FLAP ENDONUCLEASE 1"/>
    <property type="match status" value="1"/>
</dbReference>
<dbReference type="InterPro" id="IPR008918">
    <property type="entry name" value="HhH2"/>
</dbReference>
<dbReference type="GO" id="GO:0008409">
    <property type="term" value="F:5'-3' exonuclease activity"/>
    <property type="evidence" value="ECO:0007669"/>
    <property type="project" value="UniProtKB-UniRule"/>
</dbReference>
<evidence type="ECO:0000259" key="18">
    <source>
        <dbReference type="SMART" id="SM00475"/>
    </source>
</evidence>
<reference evidence="21 22" key="1">
    <citation type="journal article" date="2014" name="Mol. Plant">
        <title>Chromosome Scale Genome Assembly and Transcriptome Profiling of Nannochloropsis gaditana in Nitrogen Depletion.</title>
        <authorList>
            <person name="Corteggiani Carpinelli E."/>
            <person name="Telatin A."/>
            <person name="Vitulo N."/>
            <person name="Forcato C."/>
            <person name="D'Angelo M."/>
            <person name="Schiavon R."/>
            <person name="Vezzi A."/>
            <person name="Giacometti G.M."/>
            <person name="Morosinotto T."/>
            <person name="Valle G."/>
        </authorList>
    </citation>
    <scope>NUCLEOTIDE SEQUENCE [LARGE SCALE GENOMIC DNA]</scope>
    <source>
        <strain evidence="21 22">B-31</strain>
    </source>
</reference>
<feature type="domain" description="XPG N-terminal" evidence="20">
    <location>
        <begin position="1"/>
        <end position="112"/>
    </location>
</feature>
<dbReference type="PRINTS" id="PR00853">
    <property type="entry name" value="XPGRADSUPER"/>
</dbReference>
<dbReference type="OrthoDB" id="1937206at2759"/>
<dbReference type="HAMAP" id="MF_00614">
    <property type="entry name" value="Fen"/>
    <property type="match status" value="1"/>
</dbReference>
<evidence type="ECO:0000259" key="19">
    <source>
        <dbReference type="SMART" id="SM00484"/>
    </source>
</evidence>
<keyword evidence="8 16" id="KW-0269">Exonuclease</keyword>
<dbReference type="GO" id="GO:0005730">
    <property type="term" value="C:nucleolus"/>
    <property type="evidence" value="ECO:0007669"/>
    <property type="project" value="UniProtKB-SubCell"/>
</dbReference>
<keyword evidence="11 16" id="KW-0234">DNA repair</keyword>
<dbReference type="FunFam" id="1.10.150.20:FF:000009">
    <property type="entry name" value="Flap endonuclease 1"/>
    <property type="match status" value="1"/>
</dbReference>
<dbReference type="SMART" id="SM00485">
    <property type="entry name" value="XPGN"/>
    <property type="match status" value="1"/>
</dbReference>
<dbReference type="FunFam" id="3.40.50.1010:FF:000016">
    <property type="entry name" value="Flap endonuclease 1"/>
    <property type="match status" value="1"/>
</dbReference>
<keyword evidence="22" id="KW-1185">Reference proteome</keyword>
<dbReference type="PANTHER" id="PTHR11081">
    <property type="entry name" value="FLAP ENDONUCLEASE FAMILY MEMBER"/>
    <property type="match status" value="1"/>
</dbReference>